<reference evidence="1 2" key="1">
    <citation type="submission" date="2016-02" db="EMBL/GenBank/DDBJ databases">
        <title>Biosynthesis of antibiotic leucinostatins and their inhibition on Phytophthora in bio-control Purpureocillium lilacinum.</title>
        <authorList>
            <person name="Wang G."/>
            <person name="Liu Z."/>
            <person name="Lin R."/>
            <person name="Li E."/>
            <person name="Mao Z."/>
            <person name="Ling J."/>
            <person name="Yin W."/>
            <person name="Xie B."/>
        </authorList>
    </citation>
    <scope>NUCLEOTIDE SEQUENCE [LARGE SCALE GENOMIC DNA]</scope>
    <source>
        <strain evidence="1">PLFJ-1</strain>
    </source>
</reference>
<gene>
    <name evidence="1" type="ORF">VFPFJ_09324</name>
</gene>
<dbReference type="AlphaFoldDB" id="A0A179GUC8"/>
<evidence type="ECO:0000313" key="2">
    <source>
        <dbReference type="Proteomes" id="UP000078340"/>
    </source>
</evidence>
<sequence length="84" mass="9308">MELVSAKANACHCRPMDRRWQLGCCRNTAHAHVADPGPWLHNSTGALGRRPCQEREPAQDKGLPLAGRKLSDESAFTDIFSYAM</sequence>
<comment type="caution">
    <text evidence="1">The sequence shown here is derived from an EMBL/GenBank/DDBJ whole genome shotgun (WGS) entry which is preliminary data.</text>
</comment>
<name>A0A179GUC8_PURLI</name>
<dbReference type="Proteomes" id="UP000078340">
    <property type="component" value="Unassembled WGS sequence"/>
</dbReference>
<evidence type="ECO:0000313" key="1">
    <source>
        <dbReference type="EMBL" id="OAQ80871.1"/>
    </source>
</evidence>
<accession>A0A179GUC8</accession>
<organism evidence="1 2">
    <name type="scientific">Purpureocillium lilacinum</name>
    <name type="common">Paecilomyces lilacinus</name>
    <dbReference type="NCBI Taxonomy" id="33203"/>
    <lineage>
        <taxon>Eukaryota</taxon>
        <taxon>Fungi</taxon>
        <taxon>Dikarya</taxon>
        <taxon>Ascomycota</taxon>
        <taxon>Pezizomycotina</taxon>
        <taxon>Sordariomycetes</taxon>
        <taxon>Hypocreomycetidae</taxon>
        <taxon>Hypocreales</taxon>
        <taxon>Ophiocordycipitaceae</taxon>
        <taxon>Purpureocillium</taxon>
    </lineage>
</organism>
<protein>
    <submittedName>
        <fullName evidence="1">Uncharacterized protein</fullName>
    </submittedName>
</protein>
<dbReference type="EMBL" id="LSBI01000009">
    <property type="protein sequence ID" value="OAQ80871.1"/>
    <property type="molecule type" value="Genomic_DNA"/>
</dbReference>
<proteinExistence type="predicted"/>